<sequence length="225" mass="26883">MNRKNNIIIISNFRMHPRYCFRVAKGFNDTYVSTLKIYSKREKKNILYYLIKFFILTLSIWIFQFSNNWDFCKSWNNKNKLNNILDLGSGRSLAECNDLKKQTKSELKFCEQQDIIEAHLESRNEQNIIDENVDIEQGNEIDTKEKNKKVNFKERILDNCKNNLKLVALFFVILLSLSAISLHLISYYMYKNTRKPKLFLFTLSFLIISILLTCERIEIKYKNKF</sequence>
<feature type="transmembrane region" description="Helical" evidence="1">
    <location>
        <begin position="46"/>
        <end position="65"/>
    </location>
</feature>
<name>A0A1J1GP79_PLARL</name>
<accession>A0A1J1GP79</accession>
<dbReference type="VEuPathDB" id="PlasmoDB:PRELSG_0006300"/>
<keyword evidence="1" id="KW-0812">Transmembrane</keyword>
<keyword evidence="1" id="KW-0472">Membrane</keyword>
<dbReference type="RefSeq" id="XP_028531254.1">
    <property type="nucleotide sequence ID" value="XM_028676690.1"/>
</dbReference>
<protein>
    <submittedName>
        <fullName evidence="2">Fam-h protein</fullName>
    </submittedName>
</protein>
<evidence type="ECO:0000313" key="2">
    <source>
        <dbReference type="EMBL" id="CRG85204.1"/>
    </source>
</evidence>
<reference evidence="2 3" key="1">
    <citation type="submission" date="2015-04" db="EMBL/GenBank/DDBJ databases">
        <authorList>
            <consortium name="Pathogen Informatics"/>
        </authorList>
    </citation>
    <scope>NUCLEOTIDE SEQUENCE [LARGE SCALE GENOMIC DNA]</scope>
    <source>
        <strain evidence="2 3">SGS1</strain>
    </source>
</reference>
<dbReference type="AlphaFoldDB" id="A0A1J1GP79"/>
<keyword evidence="3" id="KW-1185">Reference proteome</keyword>
<organism evidence="2 3">
    <name type="scientific">Plasmodium relictum</name>
    <dbReference type="NCBI Taxonomy" id="85471"/>
    <lineage>
        <taxon>Eukaryota</taxon>
        <taxon>Sar</taxon>
        <taxon>Alveolata</taxon>
        <taxon>Apicomplexa</taxon>
        <taxon>Aconoidasida</taxon>
        <taxon>Haemosporida</taxon>
        <taxon>Plasmodiidae</taxon>
        <taxon>Plasmodium</taxon>
        <taxon>Plasmodium (Haemamoeba)</taxon>
    </lineage>
</organism>
<evidence type="ECO:0000313" key="3">
    <source>
        <dbReference type="Proteomes" id="UP000220158"/>
    </source>
</evidence>
<proteinExistence type="predicted"/>
<feature type="transmembrane region" description="Helical" evidence="1">
    <location>
        <begin position="198"/>
        <end position="219"/>
    </location>
</feature>
<feature type="transmembrane region" description="Helical" evidence="1">
    <location>
        <begin position="166"/>
        <end position="186"/>
    </location>
</feature>
<dbReference type="EMBL" id="CVMU01000371">
    <property type="protein sequence ID" value="CRG85204.1"/>
    <property type="molecule type" value="Genomic_DNA"/>
</dbReference>
<dbReference type="Proteomes" id="UP000220158">
    <property type="component" value="Unassembled WGS sequence"/>
</dbReference>
<dbReference type="GeneID" id="39733976"/>
<gene>
    <name evidence="2" type="ORF">PRELSG_0006300</name>
</gene>
<dbReference type="KEGG" id="prel:PRELSG_0006300"/>
<evidence type="ECO:0000256" key="1">
    <source>
        <dbReference type="SAM" id="Phobius"/>
    </source>
</evidence>
<keyword evidence="1" id="KW-1133">Transmembrane helix</keyword>